<dbReference type="AlphaFoldDB" id="U4U6H1"/>
<protein>
    <recommendedName>
        <fullName evidence="2">Ketosynthase family 3 (KS3) domain-containing protein</fullName>
    </recommendedName>
</protein>
<dbReference type="EMBL" id="KB632003">
    <property type="protein sequence ID" value="ERL87908.1"/>
    <property type="molecule type" value="Genomic_DNA"/>
</dbReference>
<accession>U4U6H1</accession>
<dbReference type="InterPro" id="IPR020841">
    <property type="entry name" value="PKS_Beta-ketoAc_synthase_dom"/>
</dbReference>
<dbReference type="GO" id="GO:0004312">
    <property type="term" value="F:fatty acid synthase activity"/>
    <property type="evidence" value="ECO:0007669"/>
    <property type="project" value="TreeGrafter"/>
</dbReference>
<dbReference type="OrthoDB" id="329835at2759"/>
<sequence length="257" mass="27853">MSPQNPDGGLEEEEAVVEPHASFEFGRRLVNAPAGEEVVIAGKTPAAGRRLATEHAGFHQDCPVSSRSQATGHGDCGLSPMGREPHGNPSKNRQAAQHRPIRRRVLCSALSSALSGRFPAGFHPRQANACDPMLRMFLEATVEAMFDAGLHPTDLEGTNTGVFIGSCFSETEKAWFMDKLIPHTYAVTGCQRSMLANRVSYFLKLKGPSFICDTACSSSLYAFEHAYKALRTGQCDRAIVGGTNVCLHPFVSLQFAR</sequence>
<evidence type="ECO:0000256" key="1">
    <source>
        <dbReference type="SAM" id="MobiDB-lite"/>
    </source>
</evidence>
<dbReference type="GO" id="GO:0006633">
    <property type="term" value="P:fatty acid biosynthetic process"/>
    <property type="evidence" value="ECO:0007669"/>
    <property type="project" value="TreeGrafter"/>
</dbReference>
<evidence type="ECO:0000259" key="2">
    <source>
        <dbReference type="PROSITE" id="PS52004"/>
    </source>
</evidence>
<dbReference type="Gene3D" id="3.40.47.10">
    <property type="match status" value="1"/>
</dbReference>
<dbReference type="InterPro" id="IPR016039">
    <property type="entry name" value="Thiolase-like"/>
</dbReference>
<gene>
    <name evidence="3" type="ORF">D910_05296</name>
</gene>
<feature type="domain" description="Ketosynthase family 3 (KS3)" evidence="2">
    <location>
        <begin position="17"/>
        <end position="257"/>
    </location>
</feature>
<organism evidence="3 4">
    <name type="scientific">Dendroctonus ponderosae</name>
    <name type="common">Mountain pine beetle</name>
    <dbReference type="NCBI Taxonomy" id="77166"/>
    <lineage>
        <taxon>Eukaryota</taxon>
        <taxon>Metazoa</taxon>
        <taxon>Ecdysozoa</taxon>
        <taxon>Arthropoda</taxon>
        <taxon>Hexapoda</taxon>
        <taxon>Insecta</taxon>
        <taxon>Pterygota</taxon>
        <taxon>Neoptera</taxon>
        <taxon>Endopterygota</taxon>
        <taxon>Coleoptera</taxon>
        <taxon>Polyphaga</taxon>
        <taxon>Cucujiformia</taxon>
        <taxon>Curculionidae</taxon>
        <taxon>Scolytinae</taxon>
        <taxon>Dendroctonus</taxon>
    </lineage>
</organism>
<proteinExistence type="predicted"/>
<dbReference type="InterPro" id="IPR050091">
    <property type="entry name" value="PKS_NRPS_Biosynth_Enz"/>
</dbReference>
<evidence type="ECO:0000313" key="4">
    <source>
        <dbReference type="Proteomes" id="UP000030742"/>
    </source>
</evidence>
<dbReference type="PANTHER" id="PTHR43775">
    <property type="entry name" value="FATTY ACID SYNTHASE"/>
    <property type="match status" value="1"/>
</dbReference>
<dbReference type="PROSITE" id="PS52004">
    <property type="entry name" value="KS3_2"/>
    <property type="match status" value="1"/>
</dbReference>
<dbReference type="CDD" id="cd00833">
    <property type="entry name" value="PKS"/>
    <property type="match status" value="1"/>
</dbReference>
<dbReference type="Pfam" id="PF00109">
    <property type="entry name" value="ketoacyl-synt"/>
    <property type="match status" value="1"/>
</dbReference>
<dbReference type="STRING" id="77166.U4U6H1"/>
<dbReference type="PANTHER" id="PTHR43775:SF23">
    <property type="entry name" value="FATTY ACID SYNTHASE 3"/>
    <property type="match status" value="1"/>
</dbReference>
<dbReference type="Proteomes" id="UP000030742">
    <property type="component" value="Unassembled WGS sequence"/>
</dbReference>
<dbReference type="InterPro" id="IPR014030">
    <property type="entry name" value="Ketoacyl_synth_N"/>
</dbReference>
<evidence type="ECO:0000313" key="3">
    <source>
        <dbReference type="EMBL" id="ERL87908.1"/>
    </source>
</evidence>
<dbReference type="SMART" id="SM00825">
    <property type="entry name" value="PKS_KS"/>
    <property type="match status" value="1"/>
</dbReference>
<name>U4U6H1_DENPD</name>
<dbReference type="SUPFAM" id="SSF53901">
    <property type="entry name" value="Thiolase-like"/>
    <property type="match status" value="1"/>
</dbReference>
<reference evidence="3 4" key="1">
    <citation type="journal article" date="2013" name="Genome Biol.">
        <title>Draft genome of the mountain pine beetle, Dendroctonus ponderosae Hopkins, a major forest pest.</title>
        <authorList>
            <person name="Keeling C.I."/>
            <person name="Yuen M.M."/>
            <person name="Liao N.Y."/>
            <person name="Docking T.R."/>
            <person name="Chan S.K."/>
            <person name="Taylor G.A."/>
            <person name="Palmquist D.L."/>
            <person name="Jackman S.D."/>
            <person name="Nguyen A."/>
            <person name="Li M."/>
            <person name="Henderson H."/>
            <person name="Janes J.K."/>
            <person name="Zhao Y."/>
            <person name="Pandoh P."/>
            <person name="Moore R."/>
            <person name="Sperling F.A."/>
            <person name="Huber D.P."/>
            <person name="Birol I."/>
            <person name="Jones S.J."/>
            <person name="Bohlmann J."/>
        </authorList>
    </citation>
    <scope>NUCLEOTIDE SEQUENCE</scope>
</reference>
<feature type="region of interest" description="Disordered" evidence="1">
    <location>
        <begin position="60"/>
        <end position="100"/>
    </location>
</feature>